<dbReference type="InterPro" id="IPR000182">
    <property type="entry name" value="GNAT_dom"/>
</dbReference>
<accession>A0A3D9ZJ62</accession>
<dbReference type="AlphaFoldDB" id="A0A3D9ZJ62"/>
<evidence type="ECO:0000313" key="5">
    <source>
        <dbReference type="Proteomes" id="UP000256913"/>
    </source>
</evidence>
<evidence type="ECO:0000259" key="3">
    <source>
        <dbReference type="PROSITE" id="PS51186"/>
    </source>
</evidence>
<evidence type="ECO:0000256" key="2">
    <source>
        <dbReference type="ARBA" id="ARBA00023315"/>
    </source>
</evidence>
<dbReference type="Pfam" id="PF00583">
    <property type="entry name" value="Acetyltransf_1"/>
    <property type="match status" value="1"/>
</dbReference>
<dbReference type="PROSITE" id="PS51186">
    <property type="entry name" value="GNAT"/>
    <property type="match status" value="1"/>
</dbReference>
<gene>
    <name evidence="4" type="ORF">DFJ67_2494</name>
</gene>
<dbReference type="RefSeq" id="WP_116068020.1">
    <property type="nucleotide sequence ID" value="NZ_BONB01000099.1"/>
</dbReference>
<dbReference type="OrthoDB" id="9797178at2"/>
<dbReference type="GO" id="GO:0016747">
    <property type="term" value="F:acyltransferase activity, transferring groups other than amino-acyl groups"/>
    <property type="evidence" value="ECO:0007669"/>
    <property type="project" value="InterPro"/>
</dbReference>
<comment type="caution">
    <text evidence="4">The sequence shown here is derived from an EMBL/GenBank/DDBJ whole genome shotgun (WGS) entry which is preliminary data.</text>
</comment>
<keyword evidence="1 4" id="KW-0808">Transferase</keyword>
<keyword evidence="2" id="KW-0012">Acyltransferase</keyword>
<evidence type="ECO:0000313" key="4">
    <source>
        <dbReference type="EMBL" id="REF96512.1"/>
    </source>
</evidence>
<dbReference type="CDD" id="cd04301">
    <property type="entry name" value="NAT_SF"/>
    <property type="match status" value="1"/>
</dbReference>
<keyword evidence="5" id="KW-1185">Reference proteome</keyword>
<feature type="domain" description="N-acetyltransferase" evidence="3">
    <location>
        <begin position="3"/>
        <end position="170"/>
    </location>
</feature>
<dbReference type="PANTHER" id="PTHR43877">
    <property type="entry name" value="AMINOALKYLPHOSPHONATE N-ACETYLTRANSFERASE-RELATED-RELATED"/>
    <property type="match status" value="1"/>
</dbReference>
<dbReference type="InterPro" id="IPR050832">
    <property type="entry name" value="Bact_Acetyltransf"/>
</dbReference>
<protein>
    <submittedName>
        <fullName evidence="4">Putative acetyltransferase</fullName>
    </submittedName>
</protein>
<dbReference type="Proteomes" id="UP000256913">
    <property type="component" value="Unassembled WGS sequence"/>
</dbReference>
<name>A0A3D9ZJ62_9ACTN</name>
<organism evidence="4 5">
    <name type="scientific">Asanoa ferruginea</name>
    <dbReference type="NCBI Taxonomy" id="53367"/>
    <lineage>
        <taxon>Bacteria</taxon>
        <taxon>Bacillati</taxon>
        <taxon>Actinomycetota</taxon>
        <taxon>Actinomycetes</taxon>
        <taxon>Micromonosporales</taxon>
        <taxon>Micromonosporaceae</taxon>
        <taxon>Asanoa</taxon>
    </lineage>
</organism>
<dbReference type="EMBL" id="QUMQ01000001">
    <property type="protein sequence ID" value="REF96512.1"/>
    <property type="molecule type" value="Genomic_DNA"/>
</dbReference>
<proteinExistence type="predicted"/>
<sequence>MTVKIREETSDDANAVHAIHAAAFGDDLVPRLVTQLRQRPATFAPRGYVATVDGEAAGHVMLTASWLDAPKKLVDVLVLSPLGVLPQHQRRGIGTLLVARAIEEADRAGAPLLFLEGDPAYYRERGFHEATPLGFRKPSLRIPDAAFQVVKLSTYEPWMTGTLVYAEPFWALDCVGLREED</sequence>
<dbReference type="InterPro" id="IPR016181">
    <property type="entry name" value="Acyl_CoA_acyltransferase"/>
</dbReference>
<dbReference type="SUPFAM" id="SSF55729">
    <property type="entry name" value="Acyl-CoA N-acyltransferases (Nat)"/>
    <property type="match status" value="1"/>
</dbReference>
<evidence type="ECO:0000256" key="1">
    <source>
        <dbReference type="ARBA" id="ARBA00022679"/>
    </source>
</evidence>
<dbReference type="Gene3D" id="3.40.630.30">
    <property type="match status" value="1"/>
</dbReference>
<reference evidence="4 5" key="1">
    <citation type="submission" date="2018-08" db="EMBL/GenBank/DDBJ databases">
        <title>Sequencing the genomes of 1000 actinobacteria strains.</title>
        <authorList>
            <person name="Klenk H.-P."/>
        </authorList>
    </citation>
    <scope>NUCLEOTIDE SEQUENCE [LARGE SCALE GENOMIC DNA]</scope>
    <source>
        <strain evidence="4 5">DSM 44099</strain>
    </source>
</reference>